<keyword evidence="2" id="KW-1185">Reference proteome</keyword>
<reference evidence="2" key="1">
    <citation type="submission" date="2016-02" db="EMBL/GenBank/DDBJ databases">
        <title>Draft genome sequence of Microdochium bolleyi, a fungal endophyte of beachgrass.</title>
        <authorList>
            <consortium name="DOE Joint Genome Institute"/>
            <person name="David A.S."/>
            <person name="May G."/>
            <person name="Haridas S."/>
            <person name="Lim J."/>
            <person name="Wang M."/>
            <person name="Labutti K."/>
            <person name="Lipzen A."/>
            <person name="Barry K."/>
            <person name="Grigoriev I.V."/>
        </authorList>
    </citation>
    <scope>NUCLEOTIDE SEQUENCE [LARGE SCALE GENOMIC DNA]</scope>
    <source>
        <strain evidence="2">J235TASD1</strain>
    </source>
</reference>
<name>A0A136IWA1_9PEZI</name>
<evidence type="ECO:0000313" key="2">
    <source>
        <dbReference type="Proteomes" id="UP000070501"/>
    </source>
</evidence>
<dbReference type="Proteomes" id="UP000070501">
    <property type="component" value="Unassembled WGS sequence"/>
</dbReference>
<dbReference type="OrthoDB" id="10520338at2759"/>
<dbReference type="AlphaFoldDB" id="A0A136IWA1"/>
<accession>A0A136IWA1</accession>
<gene>
    <name evidence="1" type="ORF">Micbo1qcDRAFT_177164</name>
</gene>
<organism evidence="1 2">
    <name type="scientific">Microdochium bolleyi</name>
    <dbReference type="NCBI Taxonomy" id="196109"/>
    <lineage>
        <taxon>Eukaryota</taxon>
        <taxon>Fungi</taxon>
        <taxon>Dikarya</taxon>
        <taxon>Ascomycota</taxon>
        <taxon>Pezizomycotina</taxon>
        <taxon>Sordariomycetes</taxon>
        <taxon>Xylariomycetidae</taxon>
        <taxon>Xylariales</taxon>
        <taxon>Microdochiaceae</taxon>
        <taxon>Microdochium</taxon>
    </lineage>
</organism>
<dbReference type="EMBL" id="KQ964255">
    <property type="protein sequence ID" value="KXJ89290.1"/>
    <property type="molecule type" value="Genomic_DNA"/>
</dbReference>
<sequence>MNHPHSFMLAEFRCSEFNEPRAKMILINTTFRENGTPLFPLMDQLIHAAAKDCEAAGHIRGSRQIIITSVKMNWDRKSWEVLSEELRMYSTCTIVHREQTHLQHLDLETDPRGTLRTTKSRNRDEASRRMHTLHRNEYNSNHIHDHYKAFIMTSDAHILVKFVLQDGTWSKTQMSRFEVRSNGYTTAVSRPLQKSLNEAVAKACVVPWATEVVSAKVYWNPGGLEQKLEPLELLELREHEAWDQIIGIAGRGCGDLLEVTFVNRQPE</sequence>
<dbReference type="InParanoid" id="A0A136IWA1"/>
<proteinExistence type="predicted"/>
<protein>
    <submittedName>
        <fullName evidence="1">Uncharacterized protein</fullName>
    </submittedName>
</protein>
<evidence type="ECO:0000313" key="1">
    <source>
        <dbReference type="EMBL" id="KXJ89290.1"/>
    </source>
</evidence>